<evidence type="ECO:0000256" key="8">
    <source>
        <dbReference type="ARBA" id="ARBA00023209"/>
    </source>
</evidence>
<dbReference type="InterPro" id="IPR003811">
    <property type="entry name" value="G3P_acylTferase_PlsY"/>
</dbReference>
<evidence type="ECO:0000259" key="11">
    <source>
        <dbReference type="Pfam" id="PF00391"/>
    </source>
</evidence>
<keyword evidence="1" id="KW-1003">Cell membrane</keyword>
<organism evidence="13 14">
    <name type="scientific">Gloeobacter morelensis MG652769</name>
    <dbReference type="NCBI Taxonomy" id="2781736"/>
    <lineage>
        <taxon>Bacteria</taxon>
        <taxon>Bacillati</taxon>
        <taxon>Cyanobacteriota</taxon>
        <taxon>Cyanophyceae</taxon>
        <taxon>Gloeobacterales</taxon>
        <taxon>Gloeobacteraceae</taxon>
        <taxon>Gloeobacter</taxon>
        <taxon>Gloeobacter morelensis</taxon>
    </lineage>
</organism>
<evidence type="ECO:0000256" key="3">
    <source>
        <dbReference type="ARBA" id="ARBA00022679"/>
    </source>
</evidence>
<feature type="domain" description="PEP-utilising enzyme mobile" evidence="11">
    <location>
        <begin position="853"/>
        <end position="923"/>
    </location>
</feature>
<dbReference type="Proteomes" id="UP001054846">
    <property type="component" value="Chromosome"/>
</dbReference>
<dbReference type="Gene3D" id="3.30.470.20">
    <property type="entry name" value="ATP-grasp fold, B domain"/>
    <property type="match status" value="2"/>
</dbReference>
<proteinExistence type="predicted"/>
<dbReference type="Gene3D" id="3.30.1490.20">
    <property type="entry name" value="ATP-grasp fold, A domain"/>
    <property type="match status" value="1"/>
</dbReference>
<keyword evidence="8" id="KW-0594">Phospholipid biosynthesis</keyword>
<evidence type="ECO:0000256" key="10">
    <source>
        <dbReference type="SAM" id="Phobius"/>
    </source>
</evidence>
<dbReference type="Gene3D" id="3.50.30.10">
    <property type="entry name" value="Phosphohistidine domain"/>
    <property type="match status" value="1"/>
</dbReference>
<gene>
    <name evidence="13" type="ORF">ISF26_09840</name>
</gene>
<evidence type="ECO:0000313" key="14">
    <source>
        <dbReference type="Proteomes" id="UP001054846"/>
    </source>
</evidence>
<keyword evidence="7 10" id="KW-0472">Membrane</keyword>
<accession>A0ABY3PRX8</accession>
<keyword evidence="2" id="KW-0444">Lipid biosynthesis</keyword>
<keyword evidence="9" id="KW-1208">Phospholipid metabolism</keyword>
<keyword evidence="3" id="KW-0808">Transferase</keyword>
<keyword evidence="5 10" id="KW-1133">Transmembrane helix</keyword>
<evidence type="ECO:0000313" key="13">
    <source>
        <dbReference type="EMBL" id="UFP96485.1"/>
    </source>
</evidence>
<dbReference type="SUPFAM" id="SSF52009">
    <property type="entry name" value="Phosphohistidine domain"/>
    <property type="match status" value="1"/>
</dbReference>
<sequence>MLPSVLVLIAAFILGGVPLSGWLFRLATGKDLRDLGTGNVSVAAAFLHGGRVVGIGAALLEASRGIGAVFAAQTFSSAPEWPLLALSALVAGRFWIGRAAGATNAWWGLVVFAPGVTYLVTLVGLVPWAIYRGRTGRRRAELATLVALPLAFYFQSGQILTTGAAALLSLWLGYALLRVPDDMELPRQSGKLPSLDRDLDPGAVGPKAANLSKLKKAGLPVPGGWVLLPENTPEQLLAIAAPSPEAPWIVRSSATGEDTAANSAAGQYLSVADVTDPAGFIEATARVRASYDTPAATAYRRDRKLADGRMAVLVQPQIRGVWSGVVFTRDPVDGGEALVVEALPGGAAAVVGGQYTPERATIDRASGAVESSAIPEPILAALQVLAVKVEERFEGIPQDIEWTWDGERLWLLQARPITALQPVWTRTIAAEVIPGTIRPLTWSINRPLTCGVWGEIFTIVLGKRAAGIDFNATATLLDGWAYFNATLLGEIFLRMGLPPESLDFLYRGSRFSRPPLGSILANLPGLLRLLGRDLSLEGDFRRTDTDLLGPLMATLADENVDRLSAKQLVGRAERIQVGLRLVTYFNILAPLGLSLRRAVLGVNEDWLGAEATAEVRAVRELGDLATQARSHLGPLADGGDRIQVETVLKATTLPAQLDAFIERFGYLSEVGTDIAVPTWSEHPETLRDLFFAMVQIPRKSVERSRPRLPWDYARSALCRPRARTRARVSEIYDRLLAHLRWTFLALERQWRASGLLEFDGDIFFLTQEEILALVRGTFADEPQTLVSARRADYERQRHRRVPRVVYGMQIPEQTAEPETTAATGRLKGIAASRGRVEGVVRVLKSVSATVRLDADTVLVVPYTDAGWAPVLAQAKAIVCEAGGRLSHGAIVAREYGLPAVMNVIGATALLADGQRVRVDGGAGTIEILHADPQVGEKPTA</sequence>
<feature type="transmembrane region" description="Helical" evidence="10">
    <location>
        <begin position="106"/>
        <end position="131"/>
    </location>
</feature>
<feature type="transmembrane region" description="Helical" evidence="10">
    <location>
        <begin position="39"/>
        <end position="60"/>
    </location>
</feature>
<evidence type="ECO:0000256" key="1">
    <source>
        <dbReference type="ARBA" id="ARBA00022475"/>
    </source>
</evidence>
<dbReference type="Pfam" id="PF01326">
    <property type="entry name" value="PPDK_N"/>
    <property type="match status" value="2"/>
</dbReference>
<evidence type="ECO:0000256" key="6">
    <source>
        <dbReference type="ARBA" id="ARBA00023098"/>
    </source>
</evidence>
<dbReference type="InterPro" id="IPR008279">
    <property type="entry name" value="PEP-util_enz_mobile_dom"/>
</dbReference>
<dbReference type="RefSeq" id="WP_230843722.1">
    <property type="nucleotide sequence ID" value="NZ_CP063845.1"/>
</dbReference>
<dbReference type="PANTHER" id="PTHR43615:SF1">
    <property type="entry name" value="PPDK_N DOMAIN-CONTAINING PROTEIN"/>
    <property type="match status" value="1"/>
</dbReference>
<dbReference type="Pfam" id="PF02660">
    <property type="entry name" value="G3P_acyltransf"/>
    <property type="match status" value="1"/>
</dbReference>
<keyword evidence="6" id="KW-0443">Lipid metabolism</keyword>
<feature type="domain" description="Pyruvate phosphate dikinase AMP/ATP-binding" evidence="12">
    <location>
        <begin position="379"/>
        <end position="420"/>
    </location>
</feature>
<dbReference type="InterPro" id="IPR002192">
    <property type="entry name" value="PPDK_AMP/ATP-bd"/>
</dbReference>
<dbReference type="Pfam" id="PF00391">
    <property type="entry name" value="PEP-utilizers"/>
    <property type="match status" value="1"/>
</dbReference>
<evidence type="ECO:0000256" key="4">
    <source>
        <dbReference type="ARBA" id="ARBA00022692"/>
    </source>
</evidence>
<dbReference type="PANTHER" id="PTHR43615">
    <property type="entry name" value="PHOSPHOENOLPYRUVATE SYNTHASE-RELATED"/>
    <property type="match status" value="1"/>
</dbReference>
<feature type="domain" description="Pyruvate phosphate dikinase AMP/ATP-binding" evidence="12">
    <location>
        <begin position="245"/>
        <end position="372"/>
    </location>
</feature>
<dbReference type="GO" id="GO:0016746">
    <property type="term" value="F:acyltransferase activity"/>
    <property type="evidence" value="ECO:0007669"/>
    <property type="project" value="UniProtKB-KW"/>
</dbReference>
<dbReference type="InterPro" id="IPR036637">
    <property type="entry name" value="Phosphohistidine_dom_sf"/>
</dbReference>
<keyword evidence="4 10" id="KW-0812">Transmembrane</keyword>
<reference evidence="13 14" key="1">
    <citation type="journal article" date="2021" name="Genome Biol. Evol.">
        <title>Complete Genome Sequencing of a Novel Gloeobacter Species from a Waterfall Cave in Mexico.</title>
        <authorList>
            <person name="Saw J.H."/>
            <person name="Cardona T."/>
            <person name="Montejano G."/>
        </authorList>
    </citation>
    <scope>NUCLEOTIDE SEQUENCE [LARGE SCALE GENOMIC DNA]</scope>
    <source>
        <strain evidence="13">MG652769</strain>
    </source>
</reference>
<dbReference type="InterPro" id="IPR051549">
    <property type="entry name" value="PEP_Utilizing_Enz"/>
</dbReference>
<protein>
    <submittedName>
        <fullName evidence="13">Glycerol-3-phosphate acyltransferase</fullName>
    </submittedName>
</protein>
<evidence type="ECO:0000259" key="12">
    <source>
        <dbReference type="Pfam" id="PF01326"/>
    </source>
</evidence>
<name>A0ABY3PRX8_9CYAN</name>
<evidence type="ECO:0000256" key="9">
    <source>
        <dbReference type="ARBA" id="ARBA00023264"/>
    </source>
</evidence>
<dbReference type="SMART" id="SM01207">
    <property type="entry name" value="G3P_acyltransf"/>
    <property type="match status" value="1"/>
</dbReference>
<keyword evidence="14" id="KW-1185">Reference proteome</keyword>
<evidence type="ECO:0000256" key="2">
    <source>
        <dbReference type="ARBA" id="ARBA00022516"/>
    </source>
</evidence>
<feature type="transmembrane region" description="Helical" evidence="10">
    <location>
        <begin position="152"/>
        <end position="177"/>
    </location>
</feature>
<dbReference type="SUPFAM" id="SSF56059">
    <property type="entry name" value="Glutathione synthetase ATP-binding domain-like"/>
    <property type="match status" value="1"/>
</dbReference>
<dbReference type="EMBL" id="CP063845">
    <property type="protein sequence ID" value="UFP96485.1"/>
    <property type="molecule type" value="Genomic_DNA"/>
</dbReference>
<keyword evidence="13" id="KW-0012">Acyltransferase</keyword>
<evidence type="ECO:0000256" key="5">
    <source>
        <dbReference type="ARBA" id="ARBA00022989"/>
    </source>
</evidence>
<evidence type="ECO:0000256" key="7">
    <source>
        <dbReference type="ARBA" id="ARBA00023136"/>
    </source>
</evidence>
<dbReference type="InterPro" id="IPR013815">
    <property type="entry name" value="ATP_grasp_subdomain_1"/>
</dbReference>